<accession>A0A084ARH8</accession>
<dbReference type="InterPro" id="IPR017927">
    <property type="entry name" value="FAD-bd_FR_type"/>
</dbReference>
<keyword evidence="6" id="KW-0560">Oxidoreductase</keyword>
<dbReference type="InterPro" id="IPR051410">
    <property type="entry name" value="Ferric/Cupric_Reductase"/>
</dbReference>
<dbReference type="Pfam" id="PF08030">
    <property type="entry name" value="NAD_binding_6"/>
    <property type="match status" value="1"/>
</dbReference>
<evidence type="ECO:0000259" key="10">
    <source>
        <dbReference type="PROSITE" id="PS51384"/>
    </source>
</evidence>
<feature type="transmembrane region" description="Helical" evidence="9">
    <location>
        <begin position="417"/>
        <end position="436"/>
    </location>
</feature>
<dbReference type="SFLD" id="SFLDS00052">
    <property type="entry name" value="Ferric_Reductase_Domain"/>
    <property type="match status" value="1"/>
</dbReference>
<organism evidence="11 12">
    <name type="scientific">Stachybotrys chartarum (strain CBS 109288 / IBT 7711)</name>
    <name type="common">Toxic black mold</name>
    <name type="synonym">Stilbospora chartarum</name>
    <dbReference type="NCBI Taxonomy" id="1280523"/>
    <lineage>
        <taxon>Eukaryota</taxon>
        <taxon>Fungi</taxon>
        <taxon>Dikarya</taxon>
        <taxon>Ascomycota</taxon>
        <taxon>Pezizomycotina</taxon>
        <taxon>Sordariomycetes</taxon>
        <taxon>Hypocreomycetidae</taxon>
        <taxon>Hypocreales</taxon>
        <taxon>Stachybotryaceae</taxon>
        <taxon>Stachybotrys</taxon>
    </lineage>
</organism>
<dbReference type="OrthoDB" id="10006946at2759"/>
<evidence type="ECO:0000313" key="11">
    <source>
        <dbReference type="EMBL" id="KEY67907.1"/>
    </source>
</evidence>
<keyword evidence="7" id="KW-0406">Ion transport</keyword>
<evidence type="ECO:0000256" key="3">
    <source>
        <dbReference type="ARBA" id="ARBA00022448"/>
    </source>
</evidence>
<dbReference type="GO" id="GO:0006826">
    <property type="term" value="P:iron ion transport"/>
    <property type="evidence" value="ECO:0007669"/>
    <property type="project" value="TreeGrafter"/>
</dbReference>
<sequence>MGWAYEFITLSEEDKLLRRQALDFYAAVAHLSAFVPALVVLLARLLLARGGGGGGGSSRAAGAYEEVPRSPVIKARRMSGPGGVRARWAMLRWWLRDDVCFRGAHWGQRDQWLLGAAWTAWLLLLTVLGTGTDYLHLTKRFGVIALSQMPVQYLLSLKALNPFAWALGSSHEDVNRYHRVLGRIVYALVLVHLLLYNYFFLAKGVWVRRMSQLVVLCGTLSALAMHVLNGTSMASVRAASYRIFFVTHLVVALGMPPLLFFHAPPARIYVVETLAVFVLDLIVRKASTITAPTTLEAIPGTSLVKATVSIPSVKANQFRVHPGSHIYLSVPASARPPSYQPSREPVFEFLYNPFTVAAVSEDNSDITLVTRIRNGPLTKYLAYFAATGEKVHLGVDGPYGAIGKHYHDLVDSRINRFLIFAGGVGATFALPIYQAILHDNPSAKAQLVWAIRAAGDATWAVGPDSTSRSILADNNIELFVTGDMGVADQDDNAATATTADAGVELSPLYRDTRRGRFTTEHNRKRPDIEKIVDATFRQGTEEAVAVLVCGPTEMAREVRRRVRPWVMRGRQVWWHDESFGW</sequence>
<dbReference type="Pfam" id="PF01794">
    <property type="entry name" value="Ferric_reduct"/>
    <property type="match status" value="1"/>
</dbReference>
<dbReference type="HOGENOM" id="CLU_019268_1_0_1"/>
<protein>
    <recommendedName>
        <fullName evidence="10">FAD-binding FR-type domain-containing protein</fullName>
    </recommendedName>
</protein>
<feature type="domain" description="FAD-binding FR-type" evidence="10">
    <location>
        <begin position="282"/>
        <end position="405"/>
    </location>
</feature>
<dbReference type="AlphaFoldDB" id="A0A084ARH8"/>
<evidence type="ECO:0000256" key="1">
    <source>
        <dbReference type="ARBA" id="ARBA00004141"/>
    </source>
</evidence>
<evidence type="ECO:0000256" key="9">
    <source>
        <dbReference type="SAM" id="Phobius"/>
    </source>
</evidence>
<keyword evidence="3" id="KW-0813">Transport</keyword>
<keyword evidence="12" id="KW-1185">Reference proteome</keyword>
<dbReference type="EMBL" id="KL648598">
    <property type="protein sequence ID" value="KEY67907.1"/>
    <property type="molecule type" value="Genomic_DNA"/>
</dbReference>
<dbReference type="Gene3D" id="3.40.50.80">
    <property type="entry name" value="Nucleotide-binding domain of ferredoxin-NADP reductase (FNR) module"/>
    <property type="match status" value="1"/>
</dbReference>
<dbReference type="GO" id="GO:0000293">
    <property type="term" value="F:ferric-chelate reductase activity"/>
    <property type="evidence" value="ECO:0007669"/>
    <property type="project" value="TreeGrafter"/>
</dbReference>
<feature type="transmembrane region" description="Helical" evidence="9">
    <location>
        <begin position="180"/>
        <end position="199"/>
    </location>
</feature>
<dbReference type="GO" id="GO:0005886">
    <property type="term" value="C:plasma membrane"/>
    <property type="evidence" value="ECO:0007669"/>
    <property type="project" value="TreeGrafter"/>
</dbReference>
<dbReference type="InterPro" id="IPR013130">
    <property type="entry name" value="Fe3_Rdtase_TM_dom"/>
</dbReference>
<dbReference type="PANTHER" id="PTHR32361:SF28">
    <property type="entry name" value="FRP1P"/>
    <property type="match status" value="1"/>
</dbReference>
<dbReference type="InterPro" id="IPR013121">
    <property type="entry name" value="Fe_red_NAD-bd_6"/>
</dbReference>
<dbReference type="GO" id="GO:0015677">
    <property type="term" value="P:copper ion import"/>
    <property type="evidence" value="ECO:0007669"/>
    <property type="project" value="TreeGrafter"/>
</dbReference>
<evidence type="ECO:0000256" key="8">
    <source>
        <dbReference type="ARBA" id="ARBA00023136"/>
    </source>
</evidence>
<feature type="transmembrane region" description="Helical" evidence="9">
    <location>
        <begin position="211"/>
        <end position="229"/>
    </location>
</feature>
<dbReference type="InterPro" id="IPR039261">
    <property type="entry name" value="FNR_nucleotide-bd"/>
</dbReference>
<feature type="transmembrane region" description="Helical" evidence="9">
    <location>
        <begin position="24"/>
        <end position="47"/>
    </location>
</feature>
<dbReference type="SFLD" id="SFLDG01168">
    <property type="entry name" value="Ferric_reductase_subgroup_(FRE"/>
    <property type="match status" value="1"/>
</dbReference>
<dbReference type="PANTHER" id="PTHR32361">
    <property type="entry name" value="FERRIC/CUPRIC REDUCTASE TRANSMEMBRANE COMPONENT"/>
    <property type="match status" value="1"/>
</dbReference>
<dbReference type="SUPFAM" id="SSF52343">
    <property type="entry name" value="Ferredoxin reductase-like, C-terminal NADP-linked domain"/>
    <property type="match status" value="1"/>
</dbReference>
<name>A0A084ARH8_STACB</name>
<evidence type="ECO:0000256" key="5">
    <source>
        <dbReference type="ARBA" id="ARBA00022989"/>
    </source>
</evidence>
<proteinExistence type="inferred from homology"/>
<feature type="transmembrane region" description="Helical" evidence="9">
    <location>
        <begin position="241"/>
        <end position="260"/>
    </location>
</feature>
<evidence type="ECO:0000313" key="12">
    <source>
        <dbReference type="Proteomes" id="UP000028045"/>
    </source>
</evidence>
<dbReference type="Proteomes" id="UP000028045">
    <property type="component" value="Unassembled WGS sequence"/>
</dbReference>
<keyword evidence="5 9" id="KW-1133">Transmembrane helix</keyword>
<keyword evidence="4 9" id="KW-0812">Transmembrane</keyword>
<reference evidence="11 12" key="1">
    <citation type="journal article" date="2014" name="BMC Genomics">
        <title>Comparative genome sequencing reveals chemotype-specific gene clusters in the toxigenic black mold Stachybotrys.</title>
        <authorList>
            <person name="Semeiks J."/>
            <person name="Borek D."/>
            <person name="Otwinowski Z."/>
            <person name="Grishin N.V."/>
        </authorList>
    </citation>
    <scope>NUCLEOTIDE SEQUENCE [LARGE SCALE GENOMIC DNA]</scope>
    <source>
        <strain evidence="12">CBS 109288 / IBT 7711</strain>
    </source>
</reference>
<keyword evidence="8 9" id="KW-0472">Membrane</keyword>
<evidence type="ECO:0000256" key="2">
    <source>
        <dbReference type="ARBA" id="ARBA00006278"/>
    </source>
</evidence>
<feature type="transmembrane region" description="Helical" evidence="9">
    <location>
        <begin position="112"/>
        <end position="131"/>
    </location>
</feature>
<dbReference type="GO" id="GO:0006879">
    <property type="term" value="P:intracellular iron ion homeostasis"/>
    <property type="evidence" value="ECO:0007669"/>
    <property type="project" value="TreeGrafter"/>
</dbReference>
<evidence type="ECO:0000256" key="6">
    <source>
        <dbReference type="ARBA" id="ARBA00023002"/>
    </source>
</evidence>
<gene>
    <name evidence="11" type="ORF">S7711_02118</name>
</gene>
<dbReference type="CDD" id="cd06186">
    <property type="entry name" value="NOX_Duox_like_FAD_NADP"/>
    <property type="match status" value="1"/>
</dbReference>
<comment type="similarity">
    <text evidence="2">Belongs to the ferric reductase (FRE) family.</text>
</comment>
<evidence type="ECO:0000256" key="7">
    <source>
        <dbReference type="ARBA" id="ARBA00023065"/>
    </source>
</evidence>
<evidence type="ECO:0000256" key="4">
    <source>
        <dbReference type="ARBA" id="ARBA00022692"/>
    </source>
</evidence>
<dbReference type="PROSITE" id="PS51384">
    <property type="entry name" value="FAD_FR"/>
    <property type="match status" value="1"/>
</dbReference>
<comment type="subcellular location">
    <subcellularLocation>
        <location evidence="1">Membrane</location>
        <topology evidence="1">Multi-pass membrane protein</topology>
    </subcellularLocation>
</comment>